<protein>
    <submittedName>
        <fullName evidence="3">Indolepyruvate ferredoxin oxidoreductase</fullName>
    </submittedName>
</protein>
<dbReference type="GO" id="GO:0006082">
    <property type="term" value="P:organic acid metabolic process"/>
    <property type="evidence" value="ECO:0007669"/>
    <property type="project" value="UniProtKB-ARBA"/>
</dbReference>
<dbReference type="EMBL" id="PGCL01000001">
    <property type="protein sequence ID" value="TAJ45207.1"/>
    <property type="molecule type" value="Genomic_DNA"/>
</dbReference>
<dbReference type="OrthoDB" id="116011at2157"/>
<evidence type="ECO:0000256" key="1">
    <source>
        <dbReference type="ARBA" id="ARBA00022723"/>
    </source>
</evidence>
<dbReference type="SUPFAM" id="SSF52518">
    <property type="entry name" value="Thiamin diphosphate-binding fold (THDP-binding)"/>
    <property type="match status" value="2"/>
</dbReference>
<evidence type="ECO:0000259" key="2">
    <source>
        <dbReference type="Pfam" id="PF02775"/>
    </source>
</evidence>
<feature type="domain" description="Thiamine pyrophosphate enzyme TPP-binding" evidence="2">
    <location>
        <begin position="264"/>
        <end position="327"/>
    </location>
</feature>
<dbReference type="PANTHER" id="PTHR43710">
    <property type="entry name" value="2-HYDROXYACYL-COA LYASE"/>
    <property type="match status" value="1"/>
</dbReference>
<dbReference type="Pfam" id="PF02775">
    <property type="entry name" value="TPP_enzyme_C"/>
    <property type="match status" value="1"/>
</dbReference>
<dbReference type="GO" id="GO:0030976">
    <property type="term" value="F:thiamine pyrophosphate binding"/>
    <property type="evidence" value="ECO:0007669"/>
    <property type="project" value="InterPro"/>
</dbReference>
<organism evidence="3 4">
    <name type="scientific">Methanofollis fontis</name>
    <dbReference type="NCBI Taxonomy" id="2052832"/>
    <lineage>
        <taxon>Archaea</taxon>
        <taxon>Methanobacteriati</taxon>
        <taxon>Methanobacteriota</taxon>
        <taxon>Stenosarchaea group</taxon>
        <taxon>Methanomicrobia</taxon>
        <taxon>Methanomicrobiales</taxon>
        <taxon>Methanomicrobiaceae</taxon>
        <taxon>Methanofollis</taxon>
    </lineage>
</organism>
<accession>A0A483CUT0</accession>
<sequence>MDGEAVLAKALRRAAPGRIFTVPGYPVTGCGVLAGAEICTNEKVALEYALGSSLAARPAAVLVKNVGMNLLADPLVQATAQGLRAPVVVVVGDDPHARASQAAQDSRPFGPLAMVPVVEAESAEDLPSALVEAFALSAALSRVALLRVTPDILQAEAGEVKDVGVPTGQGEVADPALTMRGRWAHALQTAAAHADHRPPEGVRVAMPPADAPQDRPETFHDRGYFRTFCRGCPFRPLFALLERRGMRAAVDAGCSLLALNPPGSVGIASYGLGSAVAVGARATGVALIGDYAILHSGINALIDVHEKGVPLLCIVIENRRMGMVGGSAVADISRYLEWARPSVVEAADMNALDRLIRPSDGPKTVIVRGNCPGGESHEQVEC</sequence>
<dbReference type="InterPro" id="IPR029061">
    <property type="entry name" value="THDP-binding"/>
</dbReference>
<dbReference type="GO" id="GO:0003824">
    <property type="term" value="F:catalytic activity"/>
    <property type="evidence" value="ECO:0007669"/>
    <property type="project" value="InterPro"/>
</dbReference>
<proteinExistence type="predicted"/>
<evidence type="ECO:0000313" key="3">
    <source>
        <dbReference type="EMBL" id="TAJ45207.1"/>
    </source>
</evidence>
<name>A0A483CUT0_9EURY</name>
<dbReference type="GO" id="GO:0044272">
    <property type="term" value="P:sulfur compound biosynthetic process"/>
    <property type="evidence" value="ECO:0007669"/>
    <property type="project" value="UniProtKB-ARBA"/>
</dbReference>
<keyword evidence="3" id="KW-0670">Pyruvate</keyword>
<keyword evidence="4" id="KW-1185">Reference proteome</keyword>
<keyword evidence="1" id="KW-0479">Metal-binding</keyword>
<dbReference type="Gene3D" id="3.40.50.970">
    <property type="match status" value="2"/>
</dbReference>
<gene>
    <name evidence="3" type="ORF">CUJ86_00170</name>
</gene>
<dbReference type="PANTHER" id="PTHR43710:SF7">
    <property type="entry name" value="INDOLEPYRUVATE OXIDOREDUCTASE SUBUNIT IORA"/>
    <property type="match status" value="1"/>
</dbReference>
<dbReference type="RefSeq" id="WP_130645547.1">
    <property type="nucleotide sequence ID" value="NZ_PGCL01000001.1"/>
</dbReference>
<dbReference type="AlphaFoldDB" id="A0A483CUT0"/>
<evidence type="ECO:0000313" key="4">
    <source>
        <dbReference type="Proteomes" id="UP000292580"/>
    </source>
</evidence>
<comment type="caution">
    <text evidence="3">The sequence shown here is derived from an EMBL/GenBank/DDBJ whole genome shotgun (WGS) entry which is preliminary data.</text>
</comment>
<dbReference type="InterPro" id="IPR045025">
    <property type="entry name" value="HACL1-like"/>
</dbReference>
<dbReference type="InterPro" id="IPR011766">
    <property type="entry name" value="TPP_enzyme_TPP-bd"/>
</dbReference>
<dbReference type="GO" id="GO:0046872">
    <property type="term" value="F:metal ion binding"/>
    <property type="evidence" value="ECO:0007669"/>
    <property type="project" value="UniProtKB-KW"/>
</dbReference>
<reference evidence="3 4" key="1">
    <citation type="submission" date="2017-11" db="EMBL/GenBank/DDBJ databases">
        <title>Isolation and Characterization of Methanofollis Species from Methane Seep Offshore SW Taiwan.</title>
        <authorList>
            <person name="Teng N.-H."/>
            <person name="Lai M.-C."/>
            <person name="Chen S.-C."/>
        </authorList>
    </citation>
    <scope>NUCLEOTIDE SEQUENCE [LARGE SCALE GENOMIC DNA]</scope>
    <source>
        <strain evidence="3 4">FWC-SCC2</strain>
    </source>
</reference>
<dbReference type="Proteomes" id="UP000292580">
    <property type="component" value="Unassembled WGS sequence"/>
</dbReference>